<accession>A0A425DHD2</accession>
<dbReference type="Proteomes" id="UP000284702">
    <property type="component" value="Unassembled WGS sequence"/>
</dbReference>
<sequence length="309" mass="36190">MLSREELVMVVKRYRFANPACRRRLLLVLVASIERPLVPDVRFNLDSYNDADLQPKFRFGSDEIRLLVNLLGIPSVTEKRDRVHAVEAICILLHLLCYPKRYCDMMVLFSRSRESICRIFNSIVNLLYDKWKRTIYFAIDTVETRLQLYANAIANKGSPVACLFGFIDGSKFETCRITQTSASAFPDMQRYVYSVHKRRHCLNFQAITASDNLCIHFWGPLEGARHDTTLLRESKLLDYVTERSYIFNNYFIYGDPAYGVLRWIFSGYKGNTITQQESAFKSTMSTVRQSMEWWFSRLKTLWSFVTFKM</sequence>
<evidence type="ECO:0000313" key="4">
    <source>
        <dbReference type="EMBL" id="RQM28764.1"/>
    </source>
</evidence>
<evidence type="ECO:0000256" key="2">
    <source>
        <dbReference type="ARBA" id="ARBA00022723"/>
    </source>
</evidence>
<keyword evidence="5" id="KW-1185">Reference proteome</keyword>
<organism evidence="4 5">
    <name type="scientific">Aphanomyces astaci</name>
    <name type="common">Crayfish plague agent</name>
    <dbReference type="NCBI Taxonomy" id="112090"/>
    <lineage>
        <taxon>Eukaryota</taxon>
        <taxon>Sar</taxon>
        <taxon>Stramenopiles</taxon>
        <taxon>Oomycota</taxon>
        <taxon>Saprolegniomycetes</taxon>
        <taxon>Saprolegniales</taxon>
        <taxon>Verrucalvaceae</taxon>
        <taxon>Aphanomyces</taxon>
    </lineage>
</organism>
<dbReference type="Pfam" id="PF13359">
    <property type="entry name" value="DDE_Tnp_4"/>
    <property type="match status" value="1"/>
</dbReference>
<dbReference type="PANTHER" id="PTHR34615">
    <property type="entry name" value="PX DOMAIN-CONTAINING PROTEIN"/>
    <property type="match status" value="1"/>
</dbReference>
<reference evidence="4" key="1">
    <citation type="submission" date="2018-07" db="EMBL/GenBank/DDBJ databases">
        <title>Annotation of Aphanomyces astaci genome assembly.</title>
        <authorList>
            <person name="Studholme D.J."/>
        </authorList>
    </citation>
    <scope>NUCLEOTIDE SEQUENCE [LARGE SCALE GENOMIC DNA]</scope>
    <source>
        <strain evidence="4">Pc</strain>
    </source>
</reference>
<dbReference type="InterPro" id="IPR027806">
    <property type="entry name" value="HARBI1_dom"/>
</dbReference>
<keyword evidence="2" id="KW-0479">Metal-binding</keyword>
<feature type="domain" description="DDE Tnp4" evidence="3">
    <location>
        <begin position="187"/>
        <end position="305"/>
    </location>
</feature>
<evidence type="ECO:0000259" key="3">
    <source>
        <dbReference type="Pfam" id="PF13359"/>
    </source>
</evidence>
<protein>
    <recommendedName>
        <fullName evidence="3">DDE Tnp4 domain-containing protein</fullName>
    </recommendedName>
</protein>
<dbReference type="VEuPathDB" id="FungiDB:H257_01599"/>
<dbReference type="AlphaFoldDB" id="A0A425DHD2"/>
<evidence type="ECO:0000256" key="1">
    <source>
        <dbReference type="ARBA" id="ARBA00001968"/>
    </source>
</evidence>
<proteinExistence type="predicted"/>
<dbReference type="PANTHER" id="PTHR34615:SF1">
    <property type="entry name" value="PX DOMAIN-CONTAINING PROTEIN"/>
    <property type="match status" value="1"/>
</dbReference>
<dbReference type="GO" id="GO:0046872">
    <property type="term" value="F:metal ion binding"/>
    <property type="evidence" value="ECO:0007669"/>
    <property type="project" value="UniProtKB-KW"/>
</dbReference>
<comment type="cofactor">
    <cofactor evidence="1">
        <name>a divalent metal cation</name>
        <dbReference type="ChEBI" id="CHEBI:60240"/>
    </cofactor>
</comment>
<evidence type="ECO:0000313" key="5">
    <source>
        <dbReference type="Proteomes" id="UP000284702"/>
    </source>
</evidence>
<name>A0A425DHD2_APHAT</name>
<dbReference type="EMBL" id="MZMZ02001632">
    <property type="protein sequence ID" value="RQM28764.1"/>
    <property type="molecule type" value="Genomic_DNA"/>
</dbReference>
<gene>
    <name evidence="4" type="ORF">B5M09_011354</name>
</gene>
<comment type="caution">
    <text evidence="4">The sequence shown here is derived from an EMBL/GenBank/DDBJ whole genome shotgun (WGS) entry which is preliminary data.</text>
</comment>